<dbReference type="Gene3D" id="3.10.450.40">
    <property type="match status" value="1"/>
</dbReference>
<proteinExistence type="predicted"/>
<evidence type="ECO:0000313" key="4">
    <source>
        <dbReference type="Proteomes" id="UP000190092"/>
    </source>
</evidence>
<feature type="domain" description="PepSY" evidence="2">
    <location>
        <begin position="42"/>
        <end position="94"/>
    </location>
</feature>
<dbReference type="PROSITE" id="PS51257">
    <property type="entry name" value="PROKAR_LIPOPROTEIN"/>
    <property type="match status" value="1"/>
</dbReference>
<evidence type="ECO:0000259" key="2">
    <source>
        <dbReference type="Pfam" id="PF03413"/>
    </source>
</evidence>
<name>A0A1T4MNC3_9HYPH</name>
<gene>
    <name evidence="3" type="ORF">SAMN02745126_01889</name>
</gene>
<feature type="chain" id="PRO_5012910833" evidence="1">
    <location>
        <begin position="21"/>
        <end position="103"/>
    </location>
</feature>
<keyword evidence="4" id="KW-1185">Reference proteome</keyword>
<feature type="signal peptide" evidence="1">
    <location>
        <begin position="1"/>
        <end position="20"/>
    </location>
</feature>
<evidence type="ECO:0000256" key="1">
    <source>
        <dbReference type="SAM" id="SignalP"/>
    </source>
</evidence>
<dbReference type="STRING" id="225324.SAMN02745126_01889"/>
<protein>
    <submittedName>
        <fullName evidence="3">Peptidase propeptide and YPEB domain-containing protein</fullName>
    </submittedName>
</protein>
<keyword evidence="1" id="KW-0732">Signal</keyword>
<accession>A0A1T4MNC3</accession>
<sequence>MRVWMACLMAGLVACGSALASDESDHDRARRAVEEGRMLPLRDIVARAQAAYPGQVVEAELEDEGQVPIYEIKIVTDAGRVLKLRYDARTGALLTTSGRNGHR</sequence>
<dbReference type="OrthoDB" id="7856745at2"/>
<organism evidence="3 4">
    <name type="scientific">Enhydrobacter aerosaccus</name>
    <dbReference type="NCBI Taxonomy" id="225324"/>
    <lineage>
        <taxon>Bacteria</taxon>
        <taxon>Pseudomonadati</taxon>
        <taxon>Pseudomonadota</taxon>
        <taxon>Alphaproteobacteria</taxon>
        <taxon>Hyphomicrobiales</taxon>
        <taxon>Enhydrobacter</taxon>
    </lineage>
</organism>
<reference evidence="4" key="1">
    <citation type="submission" date="2017-02" db="EMBL/GenBank/DDBJ databases">
        <authorList>
            <person name="Varghese N."/>
            <person name="Submissions S."/>
        </authorList>
    </citation>
    <scope>NUCLEOTIDE SEQUENCE [LARGE SCALE GENOMIC DNA]</scope>
    <source>
        <strain evidence="4">ATCC 27094</strain>
    </source>
</reference>
<dbReference type="Pfam" id="PF03413">
    <property type="entry name" value="PepSY"/>
    <property type="match status" value="1"/>
</dbReference>
<dbReference type="InterPro" id="IPR025711">
    <property type="entry name" value="PepSY"/>
</dbReference>
<dbReference type="EMBL" id="FUWJ01000002">
    <property type="protein sequence ID" value="SJZ68371.1"/>
    <property type="molecule type" value="Genomic_DNA"/>
</dbReference>
<dbReference type="AlphaFoldDB" id="A0A1T4MNC3"/>
<evidence type="ECO:0000313" key="3">
    <source>
        <dbReference type="EMBL" id="SJZ68371.1"/>
    </source>
</evidence>
<dbReference type="Proteomes" id="UP000190092">
    <property type="component" value="Unassembled WGS sequence"/>
</dbReference>